<dbReference type="AlphaFoldDB" id="A0A532URJ0"/>
<organism evidence="2 3">
    <name type="scientific">candidate division LCP-89 bacterium B3_LCP</name>
    <dbReference type="NCBI Taxonomy" id="2012998"/>
    <lineage>
        <taxon>Bacteria</taxon>
        <taxon>Pseudomonadati</taxon>
        <taxon>Bacteria division LCP-89</taxon>
    </lineage>
</organism>
<keyword evidence="1" id="KW-0812">Transmembrane</keyword>
<accession>A0A532URJ0</accession>
<gene>
    <name evidence="2" type="ORF">CEE37_13710</name>
</gene>
<sequence>MSGRVVYALLSIAPIIVMCGCAGLQQRESSFFIAGDRTSRSAAHVIREEIIYTTVDFRSEPKGAAVYVYNYDKDKKAAFLGKTPFSYHVTAFNITHYADHTSEYDLEVFQPYKETNRINFADSDNTTGEITFSFLIKKKGFQSKIERVGVAATNEVLVWALAGEGVPGYEVNIALKKDKE</sequence>
<evidence type="ECO:0000256" key="1">
    <source>
        <dbReference type="SAM" id="Phobius"/>
    </source>
</evidence>
<proteinExistence type="predicted"/>
<protein>
    <recommendedName>
        <fullName evidence="4">Lipoprotein</fullName>
    </recommendedName>
</protein>
<keyword evidence="1" id="KW-0472">Membrane</keyword>
<keyword evidence="1" id="KW-1133">Transmembrane helix</keyword>
<reference evidence="2 3" key="1">
    <citation type="submission" date="2017-06" db="EMBL/GenBank/DDBJ databases">
        <title>Novel microbial phyla capable of carbon fixation and sulfur reduction in deep-sea sediments.</title>
        <authorList>
            <person name="Huang J."/>
            <person name="Baker B."/>
            <person name="Wang Y."/>
        </authorList>
    </citation>
    <scope>NUCLEOTIDE SEQUENCE [LARGE SCALE GENOMIC DNA]</scope>
    <source>
        <strain evidence="2">B3_LCP</strain>
    </source>
</reference>
<comment type="caution">
    <text evidence="2">The sequence shown here is derived from an EMBL/GenBank/DDBJ whole genome shotgun (WGS) entry which is preliminary data.</text>
</comment>
<name>A0A532URJ0_UNCL8</name>
<evidence type="ECO:0000313" key="2">
    <source>
        <dbReference type="EMBL" id="TKJ37566.1"/>
    </source>
</evidence>
<feature type="transmembrane region" description="Helical" evidence="1">
    <location>
        <begin position="6"/>
        <end position="24"/>
    </location>
</feature>
<evidence type="ECO:0008006" key="4">
    <source>
        <dbReference type="Google" id="ProtNLM"/>
    </source>
</evidence>
<dbReference type="EMBL" id="NJBN01000012">
    <property type="protein sequence ID" value="TKJ37566.1"/>
    <property type="molecule type" value="Genomic_DNA"/>
</dbReference>
<dbReference type="Proteomes" id="UP000319619">
    <property type="component" value="Unassembled WGS sequence"/>
</dbReference>
<evidence type="ECO:0000313" key="3">
    <source>
        <dbReference type="Proteomes" id="UP000319619"/>
    </source>
</evidence>
<dbReference type="PROSITE" id="PS51257">
    <property type="entry name" value="PROKAR_LIPOPROTEIN"/>
    <property type="match status" value="1"/>
</dbReference>